<evidence type="ECO:0000256" key="10">
    <source>
        <dbReference type="ARBA" id="ARBA00022840"/>
    </source>
</evidence>
<evidence type="ECO:0000256" key="3">
    <source>
        <dbReference type="ARBA" id="ARBA00012438"/>
    </source>
</evidence>
<dbReference type="SMART" id="SM00073">
    <property type="entry name" value="HPT"/>
    <property type="match status" value="1"/>
</dbReference>
<dbReference type="PANTHER" id="PTHR43047">
    <property type="entry name" value="TWO-COMPONENT HISTIDINE PROTEIN KINASE"/>
    <property type="match status" value="1"/>
</dbReference>
<organism evidence="22 23">
    <name type="scientific">Pseudomonas wadenswilerensis</name>
    <dbReference type="NCBI Taxonomy" id="1785161"/>
    <lineage>
        <taxon>Bacteria</taxon>
        <taxon>Pseudomonadati</taxon>
        <taxon>Pseudomonadota</taxon>
        <taxon>Gammaproteobacteria</taxon>
        <taxon>Pseudomonadales</taxon>
        <taxon>Pseudomonadaceae</taxon>
        <taxon>Pseudomonas</taxon>
    </lineage>
</organism>
<dbReference type="SUPFAM" id="SSF47384">
    <property type="entry name" value="Homodimeric domain of signal transducing histidine kinase"/>
    <property type="match status" value="1"/>
</dbReference>
<dbReference type="Gene3D" id="3.40.50.2300">
    <property type="match status" value="1"/>
</dbReference>
<keyword evidence="7 22" id="KW-0808">Transferase</keyword>
<dbReference type="PROSITE" id="PS50110">
    <property type="entry name" value="RESPONSE_REGULATORY"/>
    <property type="match status" value="1"/>
</dbReference>
<evidence type="ECO:0000256" key="4">
    <source>
        <dbReference type="ARBA" id="ARBA00022475"/>
    </source>
</evidence>
<dbReference type="Pfam" id="PF00512">
    <property type="entry name" value="HisKA"/>
    <property type="match status" value="1"/>
</dbReference>
<dbReference type="PANTHER" id="PTHR43047:SF72">
    <property type="entry name" value="OSMOSENSING HISTIDINE PROTEIN KINASE SLN1"/>
    <property type="match status" value="1"/>
</dbReference>
<dbReference type="Pfam" id="PF00072">
    <property type="entry name" value="Response_reg"/>
    <property type="match status" value="1"/>
</dbReference>
<dbReference type="InterPro" id="IPR003661">
    <property type="entry name" value="HisK_dim/P_dom"/>
</dbReference>
<evidence type="ECO:0000256" key="16">
    <source>
        <dbReference type="SAM" id="Coils"/>
    </source>
</evidence>
<evidence type="ECO:0000256" key="9">
    <source>
        <dbReference type="ARBA" id="ARBA00022777"/>
    </source>
</evidence>
<dbReference type="InterPro" id="IPR004358">
    <property type="entry name" value="Sig_transdc_His_kin-like_C"/>
</dbReference>
<dbReference type="Proteomes" id="UP000255177">
    <property type="component" value="Unassembled WGS sequence"/>
</dbReference>
<dbReference type="InterPro" id="IPR008207">
    <property type="entry name" value="Sig_transdc_His_kin_Hpt_dom"/>
</dbReference>
<evidence type="ECO:0000256" key="15">
    <source>
        <dbReference type="PROSITE-ProRule" id="PRU00169"/>
    </source>
</evidence>
<dbReference type="Pfam" id="PF01627">
    <property type="entry name" value="Hpt"/>
    <property type="match status" value="1"/>
</dbReference>
<dbReference type="SMART" id="SM00387">
    <property type="entry name" value="HATPase_c"/>
    <property type="match status" value="1"/>
</dbReference>
<keyword evidence="10" id="KW-0067">ATP-binding</keyword>
<dbReference type="PROSITE" id="PS50109">
    <property type="entry name" value="HIS_KIN"/>
    <property type="match status" value="1"/>
</dbReference>
<dbReference type="CDD" id="cd17546">
    <property type="entry name" value="REC_hyHK_CKI1_RcsC-like"/>
    <property type="match status" value="1"/>
</dbReference>
<feature type="chain" id="PRO_5016565630" description="histidine kinase" evidence="18">
    <location>
        <begin position="38"/>
        <end position="642"/>
    </location>
</feature>
<gene>
    <name evidence="22" type="primary">bvgS3</name>
    <name evidence="22" type="ORF">CCOS864_02017</name>
</gene>
<dbReference type="Gene3D" id="1.10.287.130">
    <property type="match status" value="1"/>
</dbReference>
<keyword evidence="11 17" id="KW-1133">Transmembrane helix</keyword>
<dbReference type="SUPFAM" id="SSF55874">
    <property type="entry name" value="ATPase domain of HSP90 chaperone/DNA topoisomerase II/histidine kinase"/>
    <property type="match status" value="1"/>
</dbReference>
<keyword evidence="12" id="KW-0902">Two-component regulatory system</keyword>
<keyword evidence="13 17" id="KW-0472">Membrane</keyword>
<dbReference type="SUPFAM" id="SSF47226">
    <property type="entry name" value="Histidine-containing phosphotransfer domain, HPT domain"/>
    <property type="match status" value="1"/>
</dbReference>
<comment type="catalytic activity">
    <reaction evidence="1">
        <text>ATP + protein L-histidine = ADP + protein N-phospho-L-histidine.</text>
        <dbReference type="EC" id="2.7.13.3"/>
    </reaction>
</comment>
<dbReference type="InterPro" id="IPR005467">
    <property type="entry name" value="His_kinase_dom"/>
</dbReference>
<name>A0A380SX35_9PSED</name>
<evidence type="ECO:0000256" key="5">
    <source>
        <dbReference type="ARBA" id="ARBA00022519"/>
    </source>
</evidence>
<dbReference type="InterPro" id="IPR036641">
    <property type="entry name" value="HPT_dom_sf"/>
</dbReference>
<feature type="modified residue" description="Phosphohistidine" evidence="14">
    <location>
        <position position="578"/>
    </location>
</feature>
<keyword evidence="10" id="KW-0547">Nucleotide-binding</keyword>
<keyword evidence="6 15" id="KW-0597">Phosphoprotein</keyword>
<dbReference type="EMBL" id="UIDD01000006">
    <property type="protein sequence ID" value="SUQ62572.1"/>
    <property type="molecule type" value="Genomic_DNA"/>
</dbReference>
<dbReference type="GO" id="GO:0000155">
    <property type="term" value="F:phosphorelay sensor kinase activity"/>
    <property type="evidence" value="ECO:0007669"/>
    <property type="project" value="InterPro"/>
</dbReference>
<evidence type="ECO:0000313" key="22">
    <source>
        <dbReference type="EMBL" id="SUQ62572.1"/>
    </source>
</evidence>
<keyword evidence="9" id="KW-0418">Kinase</keyword>
<keyword evidence="8 17" id="KW-0812">Transmembrane</keyword>
<feature type="domain" description="Response regulatory" evidence="20">
    <location>
        <begin position="390"/>
        <end position="509"/>
    </location>
</feature>
<keyword evidence="4" id="KW-1003">Cell membrane</keyword>
<evidence type="ECO:0000259" key="21">
    <source>
        <dbReference type="PROSITE" id="PS50894"/>
    </source>
</evidence>
<dbReference type="GO" id="GO:0005886">
    <property type="term" value="C:plasma membrane"/>
    <property type="evidence" value="ECO:0007669"/>
    <property type="project" value="UniProtKB-SubCell"/>
</dbReference>
<dbReference type="PROSITE" id="PS50894">
    <property type="entry name" value="HPT"/>
    <property type="match status" value="1"/>
</dbReference>
<evidence type="ECO:0000256" key="1">
    <source>
        <dbReference type="ARBA" id="ARBA00000085"/>
    </source>
</evidence>
<evidence type="ECO:0000256" key="6">
    <source>
        <dbReference type="ARBA" id="ARBA00022553"/>
    </source>
</evidence>
<dbReference type="SMART" id="SM00448">
    <property type="entry name" value="REC"/>
    <property type="match status" value="1"/>
</dbReference>
<dbReference type="InterPro" id="IPR001789">
    <property type="entry name" value="Sig_transdc_resp-reg_receiver"/>
</dbReference>
<feature type="modified residue" description="4-aspartylphosphate" evidence="15">
    <location>
        <position position="439"/>
    </location>
</feature>
<evidence type="ECO:0000256" key="18">
    <source>
        <dbReference type="SAM" id="SignalP"/>
    </source>
</evidence>
<feature type="signal peptide" evidence="18">
    <location>
        <begin position="1"/>
        <end position="37"/>
    </location>
</feature>
<dbReference type="Gene3D" id="1.20.120.160">
    <property type="entry name" value="HPT domain"/>
    <property type="match status" value="1"/>
</dbReference>
<feature type="coiled-coil region" evidence="16">
    <location>
        <begin position="111"/>
        <end position="138"/>
    </location>
</feature>
<evidence type="ECO:0000256" key="11">
    <source>
        <dbReference type="ARBA" id="ARBA00022989"/>
    </source>
</evidence>
<comment type="subcellular location">
    <subcellularLocation>
        <location evidence="2">Cell inner membrane</location>
        <topology evidence="2">Multi-pass membrane protein</topology>
    </subcellularLocation>
</comment>
<protein>
    <recommendedName>
        <fullName evidence="3">histidine kinase</fullName>
        <ecNumber evidence="3">2.7.13.3</ecNumber>
    </recommendedName>
</protein>
<dbReference type="InterPro" id="IPR036097">
    <property type="entry name" value="HisK_dim/P_sf"/>
</dbReference>
<dbReference type="Pfam" id="PF02518">
    <property type="entry name" value="HATPase_c"/>
    <property type="match status" value="1"/>
</dbReference>
<feature type="domain" description="Histidine kinase" evidence="19">
    <location>
        <begin position="145"/>
        <end position="366"/>
    </location>
</feature>
<feature type="transmembrane region" description="Helical" evidence="17">
    <location>
        <begin position="82"/>
        <end position="103"/>
    </location>
</feature>
<evidence type="ECO:0000256" key="7">
    <source>
        <dbReference type="ARBA" id="ARBA00022679"/>
    </source>
</evidence>
<proteinExistence type="predicted"/>
<dbReference type="SUPFAM" id="SSF52172">
    <property type="entry name" value="CheY-like"/>
    <property type="match status" value="1"/>
</dbReference>
<keyword evidence="23" id="KW-1185">Reference proteome</keyword>
<evidence type="ECO:0000256" key="2">
    <source>
        <dbReference type="ARBA" id="ARBA00004429"/>
    </source>
</evidence>
<dbReference type="CDD" id="cd00088">
    <property type="entry name" value="HPT"/>
    <property type="match status" value="1"/>
</dbReference>
<dbReference type="AlphaFoldDB" id="A0A380SX35"/>
<evidence type="ECO:0000256" key="13">
    <source>
        <dbReference type="ARBA" id="ARBA00023136"/>
    </source>
</evidence>
<accession>A0A380SX35</accession>
<feature type="domain" description="HPt" evidence="21">
    <location>
        <begin position="539"/>
        <end position="633"/>
    </location>
</feature>
<dbReference type="SMART" id="SM00388">
    <property type="entry name" value="HisKA"/>
    <property type="match status" value="1"/>
</dbReference>
<evidence type="ECO:0000259" key="19">
    <source>
        <dbReference type="PROSITE" id="PS50109"/>
    </source>
</evidence>
<dbReference type="CDD" id="cd16922">
    <property type="entry name" value="HATPase_EvgS-ArcB-TorS-like"/>
    <property type="match status" value="1"/>
</dbReference>
<dbReference type="EC" id="2.7.13.3" evidence="3"/>
<dbReference type="CDD" id="cd00082">
    <property type="entry name" value="HisKA"/>
    <property type="match status" value="1"/>
</dbReference>
<keyword evidence="5" id="KW-0997">Cell inner membrane</keyword>
<reference evidence="23" key="1">
    <citation type="submission" date="2018-07" db="EMBL/GenBank/DDBJ databases">
        <authorList>
            <person name="Blom J."/>
        </authorList>
    </citation>
    <scope>NUCLEOTIDE SEQUENCE [LARGE SCALE GENOMIC DNA]</scope>
    <source>
        <strain evidence="23">CCOS 864</strain>
    </source>
</reference>
<dbReference type="GO" id="GO:0009927">
    <property type="term" value="F:histidine phosphotransfer kinase activity"/>
    <property type="evidence" value="ECO:0007669"/>
    <property type="project" value="TreeGrafter"/>
</dbReference>
<evidence type="ECO:0000256" key="17">
    <source>
        <dbReference type="SAM" id="Phobius"/>
    </source>
</evidence>
<dbReference type="InterPro" id="IPR003594">
    <property type="entry name" value="HATPase_dom"/>
</dbReference>
<sequence>MSPSATCSFRLPNFVHARLLQALVLLALLCLAGVAGAQEVPQSIWPDAIRGLHALEAHAHAAVVQNPTLARVDSFWHENGRLIAQACAVVGSLLALALIWIHYLRQSIRKCERAERALTAMYAELQAAKEQAEAANQAKTTFLATMSHEIRTPMNALLGMLELAQEKADQGVLDRLAIEVASSSARGLLELLGDVLDVTRIESGHLLLEPRRTPLRQQVEGVVRMFEQQALSKGLRLHLEVVGALESDVLLDALRFKQILSNLISNAIKFTREGSVRVRLETQRQRHRVAVTLVVEDTGVGIPMADLARLGTPYCQASNNRQAGRNGAGLGLSICRMLCELMGGRMQLDSSIGVGTRVELQLSLTCLPPSASSDVPGGRRENAGGVKSLKVLVVDDYPANRILLMHQLGYLGHRVRVCEHGGEGLRCWLRESFDVVLADCNMPIFDGYRLARAIREHERRTGRRACQVLAVTANAQASERARCLAAGMNACLFKPLSIDDLAQALGGVAGRTVVPVAAEALPVLPGMDISSLLVLAAGDQGKVQALLGDLVSSNRQDLRQLDRLHDGKDLVALADLVHRLKGGARMIRAHEVLAICVQLEQACTSRAPAHRISQLVQMLRQAIVDLEQHLERYCQGEAVSPW</sequence>
<evidence type="ECO:0000259" key="20">
    <source>
        <dbReference type="PROSITE" id="PS50110"/>
    </source>
</evidence>
<evidence type="ECO:0000256" key="14">
    <source>
        <dbReference type="PROSITE-ProRule" id="PRU00110"/>
    </source>
</evidence>
<evidence type="ECO:0000256" key="8">
    <source>
        <dbReference type="ARBA" id="ARBA00022692"/>
    </source>
</evidence>
<dbReference type="PRINTS" id="PR00344">
    <property type="entry name" value="BCTRLSENSOR"/>
</dbReference>
<evidence type="ECO:0000256" key="12">
    <source>
        <dbReference type="ARBA" id="ARBA00023012"/>
    </source>
</evidence>
<dbReference type="Gene3D" id="3.30.565.10">
    <property type="entry name" value="Histidine kinase-like ATPase, C-terminal domain"/>
    <property type="match status" value="1"/>
</dbReference>
<keyword evidence="16" id="KW-0175">Coiled coil</keyword>
<dbReference type="InterPro" id="IPR011006">
    <property type="entry name" value="CheY-like_superfamily"/>
</dbReference>
<dbReference type="InterPro" id="IPR036890">
    <property type="entry name" value="HATPase_C_sf"/>
</dbReference>
<evidence type="ECO:0000313" key="23">
    <source>
        <dbReference type="Proteomes" id="UP000255177"/>
    </source>
</evidence>
<keyword evidence="18" id="KW-0732">Signal</keyword>